<evidence type="ECO:0000313" key="8">
    <source>
        <dbReference type="EMBL" id="EEO28320.1"/>
    </source>
</evidence>
<sequence length="420" mass="44914">MNNPQTAQPATPQAAGNIRWFYLVLAVLLMCMISGVQYSWTLYANPVKDALGVSLAAVQTAFTLSQVIQAGSQPGGGYFVDKFGPKIPLMFGGAMVLVGWSLMGQVSSIPALYALYTLAGAGVGIVYGIAMNTANRWFPDKRGLASGFTAAGYGLGVLPFLPLISSVLRVDGVGPAFMYTGLIMGILIIAIAFFIRFPGEQKGIKKVIVPTEKDFNSNEMLKTPQFWILWTAFFSVNFGGLLLVANSVPYGRSLGLAAGVLTIGVSIQNLFNGGCRPFWGFVSDKIGRYKTMSVVFGINAIVLWCFPYVAKVSEVAFIAMLALAFFTWGGSYALFPSTNSDIFGTAYSARNYGFFWAAKAIASIFGGGLGAAVATNFGWNTAFMITGITSFIAFALATFVIPRMGRPKKKVKAEAVQVAH</sequence>
<dbReference type="Pfam" id="PF07690">
    <property type="entry name" value="MFS_1"/>
    <property type="match status" value="1"/>
</dbReference>
<comment type="subcellular location">
    <subcellularLocation>
        <location evidence="1">Membrane</location>
        <topology evidence="1">Multi-pass membrane protein</topology>
    </subcellularLocation>
</comment>
<dbReference type="GO" id="GO:0019531">
    <property type="term" value="F:oxalate transmembrane transporter activity"/>
    <property type="evidence" value="ECO:0007669"/>
    <property type="project" value="InterPro"/>
</dbReference>
<feature type="transmembrane region" description="Helical" evidence="6">
    <location>
        <begin position="316"/>
        <end position="335"/>
    </location>
</feature>
<feature type="transmembrane region" description="Helical" evidence="6">
    <location>
        <begin position="176"/>
        <end position="195"/>
    </location>
</feature>
<dbReference type="PANTHER" id="PTHR43385">
    <property type="entry name" value="RIBOFLAVIN TRANSPORTER RIBJ"/>
    <property type="match status" value="1"/>
</dbReference>
<keyword evidence="3 6" id="KW-0812">Transmembrane</keyword>
<evidence type="ECO:0000259" key="7">
    <source>
        <dbReference type="PROSITE" id="PS50850"/>
    </source>
</evidence>
<reference evidence="8" key="1">
    <citation type="submission" date="2011-10" db="EMBL/GenBank/DDBJ databases">
        <title>The Genome Sequence of Oxalobacter formigenes HOxBLS.</title>
        <authorList>
            <consortium name="The Broad Institute Genome Sequencing Platform"/>
            <person name="Earl A."/>
            <person name="Ward D."/>
            <person name="Feldgarden M."/>
            <person name="Gevers D."/>
            <person name="Allison M.J."/>
            <person name="Humphrey S."/>
            <person name="Young S.K."/>
            <person name="Zeng Q."/>
            <person name="Gargeya S."/>
            <person name="Fitzgerald M."/>
            <person name="Haas B."/>
            <person name="Abouelleil A."/>
            <person name="Alvarado L."/>
            <person name="Arachchi H.M."/>
            <person name="Berlin A."/>
            <person name="Brown A."/>
            <person name="Chapman S.B."/>
            <person name="Chen Z."/>
            <person name="Dunbar C."/>
            <person name="Freedman E."/>
            <person name="Gearin G."/>
            <person name="Goldberg J."/>
            <person name="Griggs A."/>
            <person name="Gujja S."/>
            <person name="Heiman D."/>
            <person name="Howarth C."/>
            <person name="Larson L."/>
            <person name="Lui A."/>
            <person name="MacDonald P.J.P."/>
            <person name="Montmayeur A."/>
            <person name="Murphy C."/>
            <person name="Neiman D."/>
            <person name="Pearson M."/>
            <person name="Priest M."/>
            <person name="Roberts A."/>
            <person name="Saif S."/>
            <person name="Shea T."/>
            <person name="Shenoy N."/>
            <person name="Sisk P."/>
            <person name="Stolte C."/>
            <person name="Sykes S."/>
            <person name="Wortman J."/>
            <person name="Nusbaum C."/>
            <person name="Birren B."/>
        </authorList>
    </citation>
    <scope>NUCLEOTIDE SEQUENCE [LARGE SCALE GENOMIC DNA]</scope>
    <source>
        <strain evidence="8">HOxBLS</strain>
    </source>
</reference>
<dbReference type="InterPro" id="IPR004741">
    <property type="entry name" value="Oxa_For_antiport_fam_transptr"/>
</dbReference>
<feature type="transmembrane region" description="Helical" evidence="6">
    <location>
        <begin position="381"/>
        <end position="402"/>
    </location>
</feature>
<dbReference type="Gene3D" id="1.20.1250.20">
    <property type="entry name" value="MFS general substrate transporter like domains"/>
    <property type="match status" value="2"/>
</dbReference>
<dbReference type="eggNOG" id="COG2814">
    <property type="taxonomic scope" value="Bacteria"/>
</dbReference>
<keyword evidence="2" id="KW-0813">Transport</keyword>
<dbReference type="InterPro" id="IPR036259">
    <property type="entry name" value="MFS_trans_sf"/>
</dbReference>
<evidence type="ECO:0000256" key="3">
    <source>
        <dbReference type="ARBA" id="ARBA00022692"/>
    </source>
</evidence>
<feature type="domain" description="Major facilitator superfamily (MFS) profile" evidence="7">
    <location>
        <begin position="19"/>
        <end position="405"/>
    </location>
</feature>
<dbReference type="CDD" id="cd17353">
    <property type="entry name" value="MFS_OFA_like"/>
    <property type="match status" value="1"/>
</dbReference>
<dbReference type="Proteomes" id="UP000003973">
    <property type="component" value="Unassembled WGS sequence"/>
</dbReference>
<dbReference type="GO" id="GO:0016020">
    <property type="term" value="C:membrane"/>
    <property type="evidence" value="ECO:0007669"/>
    <property type="project" value="UniProtKB-SubCell"/>
</dbReference>
<evidence type="ECO:0000256" key="5">
    <source>
        <dbReference type="ARBA" id="ARBA00023136"/>
    </source>
</evidence>
<proteinExistence type="predicted"/>
<feature type="transmembrane region" description="Helical" evidence="6">
    <location>
        <begin position="254"/>
        <end position="271"/>
    </location>
</feature>
<keyword evidence="4 6" id="KW-1133">Transmembrane helix</keyword>
<protein>
    <submittedName>
        <fullName evidence="8">Oxalate:formate antiporter</fullName>
    </submittedName>
</protein>
<dbReference type="HOGENOM" id="CLU_001265_59_7_4"/>
<dbReference type="EMBL" id="ACDP02000006">
    <property type="protein sequence ID" value="EEO28320.1"/>
    <property type="molecule type" value="Genomic_DNA"/>
</dbReference>
<evidence type="ECO:0000256" key="6">
    <source>
        <dbReference type="SAM" id="Phobius"/>
    </source>
</evidence>
<dbReference type="InterPro" id="IPR020846">
    <property type="entry name" value="MFS_dom"/>
</dbReference>
<dbReference type="InterPro" id="IPR052983">
    <property type="entry name" value="MFS_Riboflavin_Transporter"/>
</dbReference>
<dbReference type="RefSeq" id="WP_005877928.1">
    <property type="nucleotide sequence ID" value="NZ_CABMNL010000001.1"/>
</dbReference>
<dbReference type="AlphaFoldDB" id="C3X534"/>
<dbReference type="InterPro" id="IPR011701">
    <property type="entry name" value="MFS"/>
</dbReference>
<feature type="transmembrane region" description="Helical" evidence="6">
    <location>
        <begin position="113"/>
        <end position="131"/>
    </location>
</feature>
<evidence type="ECO:0000256" key="1">
    <source>
        <dbReference type="ARBA" id="ARBA00004141"/>
    </source>
</evidence>
<accession>C3X534</accession>
<dbReference type="PROSITE" id="PS50850">
    <property type="entry name" value="MFS"/>
    <property type="match status" value="1"/>
</dbReference>
<feature type="transmembrane region" description="Helical" evidence="6">
    <location>
        <begin position="356"/>
        <end position="375"/>
    </location>
</feature>
<organism evidence="8 9">
    <name type="scientific">Oxalobacter paraformigenes</name>
    <dbReference type="NCBI Taxonomy" id="556268"/>
    <lineage>
        <taxon>Bacteria</taxon>
        <taxon>Pseudomonadati</taxon>
        <taxon>Pseudomonadota</taxon>
        <taxon>Betaproteobacteria</taxon>
        <taxon>Burkholderiales</taxon>
        <taxon>Oxalobacteraceae</taxon>
        <taxon>Oxalobacter</taxon>
    </lineage>
</organism>
<dbReference type="NCBIfam" id="TIGR00890">
    <property type="entry name" value="2A0111"/>
    <property type="match status" value="1"/>
</dbReference>
<keyword evidence="9" id="KW-1185">Reference proteome</keyword>
<dbReference type="SUPFAM" id="SSF103473">
    <property type="entry name" value="MFS general substrate transporter"/>
    <property type="match status" value="1"/>
</dbReference>
<name>C3X534_9BURK</name>
<feature type="transmembrane region" description="Helical" evidence="6">
    <location>
        <begin position="292"/>
        <end position="310"/>
    </location>
</feature>
<feature type="transmembrane region" description="Helical" evidence="6">
    <location>
        <begin position="89"/>
        <end position="107"/>
    </location>
</feature>
<feature type="transmembrane region" description="Helical" evidence="6">
    <location>
        <begin position="20"/>
        <end position="38"/>
    </location>
</feature>
<gene>
    <name evidence="8" type="ORF">OFAG_01473</name>
</gene>
<feature type="transmembrane region" description="Helical" evidence="6">
    <location>
        <begin position="143"/>
        <end position="164"/>
    </location>
</feature>
<keyword evidence="5 6" id="KW-0472">Membrane</keyword>
<feature type="transmembrane region" description="Helical" evidence="6">
    <location>
        <begin position="226"/>
        <end position="248"/>
    </location>
</feature>
<comment type="caution">
    <text evidence="8">The sequence shown here is derived from an EMBL/GenBank/DDBJ whole genome shotgun (WGS) entry which is preliminary data.</text>
</comment>
<dbReference type="PANTHER" id="PTHR43385:SF1">
    <property type="entry name" value="RIBOFLAVIN TRANSPORTER RIBJ"/>
    <property type="match status" value="1"/>
</dbReference>
<dbReference type="NCBIfam" id="TIGR04259">
    <property type="entry name" value="oxa_formateAnti"/>
    <property type="match status" value="1"/>
</dbReference>
<evidence type="ECO:0000313" key="9">
    <source>
        <dbReference type="Proteomes" id="UP000003973"/>
    </source>
</evidence>
<evidence type="ECO:0000256" key="2">
    <source>
        <dbReference type="ARBA" id="ARBA00022448"/>
    </source>
</evidence>
<dbReference type="InterPro" id="IPR026355">
    <property type="entry name" value="Oxa/Form_antiport"/>
</dbReference>
<evidence type="ECO:0000256" key="4">
    <source>
        <dbReference type="ARBA" id="ARBA00022989"/>
    </source>
</evidence>